<keyword evidence="3" id="KW-1185">Reference proteome</keyword>
<evidence type="ECO:0000256" key="1">
    <source>
        <dbReference type="SAM" id="MobiDB-lite"/>
    </source>
</evidence>
<comment type="caution">
    <text evidence="2">The sequence shown here is derived from an EMBL/GenBank/DDBJ whole genome shotgun (WGS) entry which is preliminary data.</text>
</comment>
<dbReference type="EMBL" id="MLAK01001093">
    <property type="protein sequence ID" value="OHS97798.1"/>
    <property type="molecule type" value="Genomic_DNA"/>
</dbReference>
<dbReference type="Gene3D" id="3.80.10.10">
    <property type="entry name" value="Ribonuclease Inhibitor"/>
    <property type="match status" value="1"/>
</dbReference>
<dbReference type="GeneID" id="94829441"/>
<dbReference type="SUPFAM" id="SSF52047">
    <property type="entry name" value="RNI-like"/>
    <property type="match status" value="1"/>
</dbReference>
<protein>
    <recommendedName>
        <fullName evidence="4">Leucine Rich Repeat family protein</fullName>
    </recommendedName>
</protein>
<dbReference type="VEuPathDB" id="TrichDB:TRFO_09215"/>
<dbReference type="RefSeq" id="XP_068350935.1">
    <property type="nucleotide sequence ID" value="XM_068494737.1"/>
</dbReference>
<dbReference type="Proteomes" id="UP000179807">
    <property type="component" value="Unassembled WGS sequence"/>
</dbReference>
<dbReference type="AlphaFoldDB" id="A0A1J4JF23"/>
<dbReference type="PANTHER" id="PTHR24112:SF64">
    <property type="entry name" value="CHROMOSOME UNDETERMINED SCAFFOLD_46, WHOLE GENOME SHOTGUN SEQUENCE"/>
    <property type="match status" value="1"/>
</dbReference>
<accession>A0A1J4JF23</accession>
<gene>
    <name evidence="2" type="ORF">TRFO_09215</name>
</gene>
<dbReference type="GO" id="GO:0016477">
    <property type="term" value="P:cell migration"/>
    <property type="evidence" value="ECO:0007669"/>
    <property type="project" value="TreeGrafter"/>
</dbReference>
<evidence type="ECO:0000313" key="3">
    <source>
        <dbReference type="Proteomes" id="UP000179807"/>
    </source>
</evidence>
<dbReference type="InterPro" id="IPR032675">
    <property type="entry name" value="LRR_dom_sf"/>
</dbReference>
<dbReference type="GO" id="GO:0034315">
    <property type="term" value="P:regulation of Arp2/3 complex-mediated actin nucleation"/>
    <property type="evidence" value="ECO:0007669"/>
    <property type="project" value="TreeGrafter"/>
</dbReference>
<dbReference type="InterPro" id="IPR051279">
    <property type="entry name" value="PP1-Reg/Actin-Interact_Protein"/>
</dbReference>
<dbReference type="GO" id="GO:0030027">
    <property type="term" value="C:lamellipodium"/>
    <property type="evidence" value="ECO:0007669"/>
    <property type="project" value="TreeGrafter"/>
</dbReference>
<proteinExistence type="predicted"/>
<feature type="compositionally biased region" description="Polar residues" evidence="1">
    <location>
        <begin position="654"/>
        <end position="664"/>
    </location>
</feature>
<sequence length="734" mass="84424">MSKKSPDLTKFFDPSTENVVKTIWVQQIIQGGNYKNIFIAITDYFIRIYTETDGDIQQANAHKHLDIVGLDALDEITLRITFKSEIVTILADSSSNILQIIYSTVTKVLLPDEYPKCSPAINIKNIQNSRFIFSAIKMRYCALLAWQGNTPDKNVLSSLDRYVNKKSNFIDMGIISDYGFNVPVLLNAFQHQPLISTILIPHREKTDFYEYLIDFLPSSKTYKTLIIVETIPEKFEAMILAINPCQNLSLKCIEFLNVKEITSKTIAPIHKLIKDGHKLCLKFTNCFIPKCEKSLIQLMDKQKNLTGIHMTSVWLKDSVAIKTVALRLKNLSLRGCNIQISEILSILSKVPASKLKTLDLSNNSCITPINDKISFPITIRKVIMNHVNWIIRNFHKVFSLSCNANRDVTLSLSYATFQDRKLEDAMKEFFNLLGKTTSPTLSALYWNGFPTDQKFFQFLQKAINIKFVSFSDSQIKNVRYFQSFIESAKLLNTIDIHSLSDSKKINEIMKVVLKKSRTIQRLDISHNDINDQSFKKIVELLSSNNNIQQILLDDLKNVSFKEYQQFLNLLESRCTNLRVSFPRTDFNRFKEQKALNNDKIHKYHKLFNEPFADPAIQHSKEWENLILQEYQDIKIDDPIEPPQIVEDDEDSRHSIGSNHSSNSRHTPDKQALKILQAKGPPSLQKPVIKKKVKFDLVEIPQIDNDPVIQQFNNHYSINYLMKVLESITNQSNVA</sequence>
<name>A0A1J4JF23_9EUKA</name>
<reference evidence="2" key="1">
    <citation type="submission" date="2016-10" db="EMBL/GenBank/DDBJ databases">
        <authorList>
            <person name="Benchimol M."/>
            <person name="Almeida L.G."/>
            <person name="Vasconcelos A.T."/>
            <person name="Perreira-Neves A."/>
            <person name="Rosa I.A."/>
            <person name="Tasca T."/>
            <person name="Bogo M.R."/>
            <person name="de Souza W."/>
        </authorList>
    </citation>
    <scope>NUCLEOTIDE SEQUENCE [LARGE SCALE GENOMIC DNA]</scope>
    <source>
        <strain evidence="2">K</strain>
    </source>
</reference>
<feature type="region of interest" description="Disordered" evidence="1">
    <location>
        <begin position="640"/>
        <end position="667"/>
    </location>
</feature>
<organism evidence="2 3">
    <name type="scientific">Tritrichomonas foetus</name>
    <dbReference type="NCBI Taxonomy" id="1144522"/>
    <lineage>
        <taxon>Eukaryota</taxon>
        <taxon>Metamonada</taxon>
        <taxon>Parabasalia</taxon>
        <taxon>Tritrichomonadida</taxon>
        <taxon>Tritrichomonadidae</taxon>
        <taxon>Tritrichomonas</taxon>
    </lineage>
</organism>
<dbReference type="GO" id="GO:0005886">
    <property type="term" value="C:plasma membrane"/>
    <property type="evidence" value="ECO:0007669"/>
    <property type="project" value="TreeGrafter"/>
</dbReference>
<evidence type="ECO:0008006" key="4">
    <source>
        <dbReference type="Google" id="ProtNLM"/>
    </source>
</evidence>
<evidence type="ECO:0000313" key="2">
    <source>
        <dbReference type="EMBL" id="OHS97798.1"/>
    </source>
</evidence>
<dbReference type="PANTHER" id="PTHR24112">
    <property type="entry name" value="LEUCINE-RICH REPEAT, ISOFORM F-RELATED"/>
    <property type="match status" value="1"/>
</dbReference>